<feature type="region of interest" description="Disordered" evidence="1">
    <location>
        <begin position="75"/>
        <end position="102"/>
    </location>
</feature>
<evidence type="ECO:0008006" key="5">
    <source>
        <dbReference type="Google" id="ProtNLM"/>
    </source>
</evidence>
<reference evidence="4" key="1">
    <citation type="submission" date="2024-06" db="EMBL/GenBank/DDBJ databases">
        <title>Multi-omics analyses provide insights into the biosynthesis of the anticancer antibiotic pleurotin in Hohenbuehelia grisea.</title>
        <authorList>
            <person name="Weaver J.A."/>
            <person name="Alberti F."/>
        </authorList>
    </citation>
    <scope>NUCLEOTIDE SEQUENCE [LARGE SCALE GENOMIC DNA]</scope>
    <source>
        <strain evidence="4">T-177</strain>
    </source>
</reference>
<name>A0ABR3JVG6_9AGAR</name>
<evidence type="ECO:0000256" key="1">
    <source>
        <dbReference type="SAM" id="MobiDB-lite"/>
    </source>
</evidence>
<evidence type="ECO:0000313" key="4">
    <source>
        <dbReference type="Proteomes" id="UP001556367"/>
    </source>
</evidence>
<dbReference type="Gene3D" id="2.60.120.260">
    <property type="entry name" value="Galactose-binding domain-like"/>
    <property type="match status" value="1"/>
</dbReference>
<feature type="compositionally biased region" description="Low complexity" evidence="1">
    <location>
        <begin position="87"/>
        <end position="98"/>
    </location>
</feature>
<keyword evidence="2" id="KW-0472">Membrane</keyword>
<feature type="transmembrane region" description="Helical" evidence="2">
    <location>
        <begin position="310"/>
        <end position="334"/>
    </location>
</feature>
<evidence type="ECO:0000313" key="3">
    <source>
        <dbReference type="EMBL" id="KAL0959883.1"/>
    </source>
</evidence>
<proteinExistence type="predicted"/>
<gene>
    <name evidence="3" type="ORF">HGRIS_011551</name>
</gene>
<comment type="caution">
    <text evidence="3">The sequence shown here is derived from an EMBL/GenBank/DDBJ whole genome shotgun (WGS) entry which is preliminary data.</text>
</comment>
<evidence type="ECO:0000256" key="2">
    <source>
        <dbReference type="SAM" id="Phobius"/>
    </source>
</evidence>
<keyword evidence="2" id="KW-1133">Transmembrane helix</keyword>
<keyword evidence="2" id="KW-0812">Transmembrane</keyword>
<sequence>MSSALSIILDNTHPTFNLSSAWTSVSENMWYNGTVSAFAEPQNNATIACDFLGKSISLFGQFDGPISASIDNEAHTFTTPEPNAHESQPLSSSTRLSSDGPHHVNVELSREARFDYATIEAGPETPLEGQNVIVDDGDESLQFSPEWLSVQGLARLNVTNGQQHRVYKDTIHQSTTPGANLVFQFTGTSVAVYGVVRWQNAGRSSSAYILDGSAPETHAIAASGVVTKCNNQPNYLFFQRDNLDPGNHTLAVTATEISGDQAFILDFVSYTASFANLSVNPNLTGGDAASWTAPPLVQVIAPRRRRRVSLVGAIVGAILGALVLITLVVAFLCIRRRQRRNRMVAPPPPGGHMPIYAK</sequence>
<accession>A0ABR3JVG6</accession>
<protein>
    <recommendedName>
        <fullName evidence="5">Transmembrane protein</fullName>
    </recommendedName>
</protein>
<organism evidence="3 4">
    <name type="scientific">Hohenbuehelia grisea</name>
    <dbReference type="NCBI Taxonomy" id="104357"/>
    <lineage>
        <taxon>Eukaryota</taxon>
        <taxon>Fungi</taxon>
        <taxon>Dikarya</taxon>
        <taxon>Basidiomycota</taxon>
        <taxon>Agaricomycotina</taxon>
        <taxon>Agaricomycetes</taxon>
        <taxon>Agaricomycetidae</taxon>
        <taxon>Agaricales</taxon>
        <taxon>Pleurotineae</taxon>
        <taxon>Pleurotaceae</taxon>
        <taxon>Hohenbuehelia</taxon>
    </lineage>
</organism>
<keyword evidence="4" id="KW-1185">Reference proteome</keyword>
<dbReference type="EMBL" id="JASNQZ010000002">
    <property type="protein sequence ID" value="KAL0959883.1"/>
    <property type="molecule type" value="Genomic_DNA"/>
</dbReference>
<dbReference type="Proteomes" id="UP001556367">
    <property type="component" value="Unassembled WGS sequence"/>
</dbReference>